<dbReference type="PANTHER" id="PTHR45861:SF1">
    <property type="entry name" value="DNA POLYMERASE ALPHA CATALYTIC SUBUNIT"/>
    <property type="match status" value="1"/>
</dbReference>
<evidence type="ECO:0000256" key="5">
    <source>
        <dbReference type="ARBA" id="ARBA00022705"/>
    </source>
</evidence>
<dbReference type="SMART" id="SM00486">
    <property type="entry name" value="POLBc"/>
    <property type="match status" value="1"/>
</dbReference>
<evidence type="ECO:0000256" key="1">
    <source>
        <dbReference type="ARBA" id="ARBA00004123"/>
    </source>
</evidence>
<feature type="domain" description="DNA-directed DNA polymerase family B exonuclease" evidence="15">
    <location>
        <begin position="589"/>
        <end position="837"/>
    </location>
</feature>
<comment type="subcellular location">
    <subcellularLocation>
        <location evidence="1">Nucleus</location>
    </subcellularLocation>
</comment>
<protein>
    <recommendedName>
        <fullName evidence="12">DNA polymerase</fullName>
        <ecNumber evidence="12">2.7.7.7</ecNumber>
    </recommendedName>
</protein>
<feature type="compositionally biased region" description="Basic and acidic residues" evidence="13">
    <location>
        <begin position="942"/>
        <end position="951"/>
    </location>
</feature>
<dbReference type="PRINTS" id="PR00106">
    <property type="entry name" value="DNAPOLB"/>
</dbReference>
<evidence type="ECO:0000313" key="18">
    <source>
        <dbReference type="EMBL" id="CAK0759098.1"/>
    </source>
</evidence>
<dbReference type="SUPFAM" id="SSF56672">
    <property type="entry name" value="DNA/RNA polymerases"/>
    <property type="match status" value="1"/>
</dbReference>
<dbReference type="InterPro" id="IPR043502">
    <property type="entry name" value="DNA/RNA_pol_sf"/>
</dbReference>
<dbReference type="GO" id="GO:0005658">
    <property type="term" value="C:alpha DNA polymerase:primase complex"/>
    <property type="evidence" value="ECO:0007669"/>
    <property type="project" value="TreeGrafter"/>
</dbReference>
<keyword evidence="10 12" id="KW-0238">DNA-binding</keyword>
<keyword evidence="7" id="KW-0863">Zinc-finger</keyword>
<dbReference type="InterPro" id="IPR036397">
    <property type="entry name" value="RNaseH_sf"/>
</dbReference>
<evidence type="ECO:0000256" key="6">
    <source>
        <dbReference type="ARBA" id="ARBA00022723"/>
    </source>
</evidence>
<dbReference type="InterPro" id="IPR024647">
    <property type="entry name" value="DNA_pol_a_cat_su_N"/>
</dbReference>
<dbReference type="PANTHER" id="PTHR45861">
    <property type="entry name" value="DNA POLYMERASE ALPHA CATALYTIC SUBUNIT"/>
    <property type="match status" value="1"/>
</dbReference>
<evidence type="ECO:0000259" key="15">
    <source>
        <dbReference type="Pfam" id="PF03104"/>
    </source>
</evidence>
<feature type="domain" description="DNA-directed DNA polymerase family B multifunctional" evidence="14">
    <location>
        <begin position="911"/>
        <end position="1366"/>
    </location>
</feature>
<comment type="catalytic activity">
    <reaction evidence="12">
        <text>DNA(n) + a 2'-deoxyribonucleoside 5'-triphosphate = DNA(n+1) + diphosphate</text>
        <dbReference type="Rhea" id="RHEA:22508"/>
        <dbReference type="Rhea" id="RHEA-COMP:17339"/>
        <dbReference type="Rhea" id="RHEA-COMP:17340"/>
        <dbReference type="ChEBI" id="CHEBI:33019"/>
        <dbReference type="ChEBI" id="CHEBI:61560"/>
        <dbReference type="ChEBI" id="CHEBI:173112"/>
        <dbReference type="EC" id="2.7.7.7"/>
    </reaction>
</comment>
<feature type="region of interest" description="Disordered" evidence="13">
    <location>
        <begin position="1"/>
        <end position="20"/>
    </location>
</feature>
<feature type="compositionally biased region" description="Low complexity" evidence="13">
    <location>
        <begin position="327"/>
        <end position="340"/>
    </location>
</feature>
<dbReference type="InterPro" id="IPR017964">
    <property type="entry name" value="DNA-dir_DNA_pol_B_CS"/>
</dbReference>
<dbReference type="FunFam" id="1.10.132.60:FF:000004">
    <property type="entry name" value="DNA polymerase"/>
    <property type="match status" value="1"/>
</dbReference>
<dbReference type="Pfam" id="PF03104">
    <property type="entry name" value="DNA_pol_B_exo1"/>
    <property type="match status" value="1"/>
</dbReference>
<evidence type="ECO:0000256" key="3">
    <source>
        <dbReference type="ARBA" id="ARBA00022679"/>
    </source>
</evidence>
<dbReference type="GO" id="GO:0003697">
    <property type="term" value="F:single-stranded DNA binding"/>
    <property type="evidence" value="ECO:0007669"/>
    <property type="project" value="TreeGrafter"/>
</dbReference>
<keyword evidence="6" id="KW-0479">Metal-binding</keyword>
<evidence type="ECO:0000313" key="19">
    <source>
        <dbReference type="Proteomes" id="UP001314263"/>
    </source>
</evidence>
<dbReference type="InterPro" id="IPR006134">
    <property type="entry name" value="DNA-dir_DNA_pol_B_multi_dom"/>
</dbReference>
<dbReference type="InterPro" id="IPR012337">
    <property type="entry name" value="RNaseH-like_sf"/>
</dbReference>
<dbReference type="EMBL" id="CAUYUE010000003">
    <property type="protein sequence ID" value="CAK0759098.1"/>
    <property type="molecule type" value="Genomic_DNA"/>
</dbReference>
<dbReference type="Gene3D" id="1.10.3200.20">
    <property type="entry name" value="DNA Polymerase alpha, zinc finger"/>
    <property type="match status" value="1"/>
</dbReference>
<feature type="compositionally biased region" description="Basic and acidic residues" evidence="13">
    <location>
        <begin position="406"/>
        <end position="425"/>
    </location>
</feature>
<feature type="region of interest" description="Disordered" evidence="13">
    <location>
        <begin position="942"/>
        <end position="972"/>
    </location>
</feature>
<dbReference type="Gene3D" id="1.10.287.690">
    <property type="entry name" value="Helix hairpin bin"/>
    <property type="match status" value="1"/>
</dbReference>
<evidence type="ECO:0000256" key="4">
    <source>
        <dbReference type="ARBA" id="ARBA00022695"/>
    </source>
</evidence>
<comment type="similarity">
    <text evidence="2 12">Belongs to the DNA polymerase type-B family.</text>
</comment>
<feature type="compositionally biased region" description="Low complexity" evidence="13">
    <location>
        <begin position="181"/>
        <end position="194"/>
    </location>
</feature>
<dbReference type="NCBIfam" id="TIGR00592">
    <property type="entry name" value="pol2"/>
    <property type="match status" value="1"/>
</dbReference>
<dbReference type="GO" id="GO:0006273">
    <property type="term" value="P:lagging strand elongation"/>
    <property type="evidence" value="ECO:0007669"/>
    <property type="project" value="TreeGrafter"/>
</dbReference>
<organism evidence="18 19">
    <name type="scientific">Coccomyxa viridis</name>
    <dbReference type="NCBI Taxonomy" id="1274662"/>
    <lineage>
        <taxon>Eukaryota</taxon>
        <taxon>Viridiplantae</taxon>
        <taxon>Chlorophyta</taxon>
        <taxon>core chlorophytes</taxon>
        <taxon>Trebouxiophyceae</taxon>
        <taxon>Trebouxiophyceae incertae sedis</taxon>
        <taxon>Coccomyxaceae</taxon>
        <taxon>Coccomyxa</taxon>
    </lineage>
</organism>
<evidence type="ECO:0000259" key="16">
    <source>
        <dbReference type="Pfam" id="PF08996"/>
    </source>
</evidence>
<feature type="region of interest" description="Disordered" evidence="13">
    <location>
        <begin position="403"/>
        <end position="428"/>
    </location>
</feature>
<dbReference type="GO" id="GO:0003688">
    <property type="term" value="F:DNA replication origin binding"/>
    <property type="evidence" value="ECO:0007669"/>
    <property type="project" value="TreeGrafter"/>
</dbReference>
<keyword evidence="19" id="KW-1185">Reference proteome</keyword>
<keyword evidence="8" id="KW-0862">Zinc</keyword>
<evidence type="ECO:0000256" key="2">
    <source>
        <dbReference type="ARBA" id="ARBA00005755"/>
    </source>
</evidence>
<dbReference type="Pfam" id="PF08996">
    <property type="entry name" value="zf-DNA_Pol"/>
    <property type="match status" value="1"/>
</dbReference>
<evidence type="ECO:0000256" key="12">
    <source>
        <dbReference type="RuleBase" id="RU000442"/>
    </source>
</evidence>
<dbReference type="PROSITE" id="PS00116">
    <property type="entry name" value="DNA_POLYMERASE_B"/>
    <property type="match status" value="1"/>
</dbReference>
<dbReference type="InterPro" id="IPR045846">
    <property type="entry name" value="POLBc_alpha"/>
</dbReference>
<dbReference type="InterPro" id="IPR023211">
    <property type="entry name" value="DNA_pol_palm_dom_sf"/>
</dbReference>
<evidence type="ECO:0000256" key="10">
    <source>
        <dbReference type="ARBA" id="ARBA00023125"/>
    </source>
</evidence>
<evidence type="ECO:0000259" key="17">
    <source>
        <dbReference type="Pfam" id="PF12254"/>
    </source>
</evidence>
<feature type="region of interest" description="Disordered" evidence="13">
    <location>
        <begin position="146"/>
        <end position="350"/>
    </location>
</feature>
<keyword evidence="3 12" id="KW-0808">Transferase</keyword>
<dbReference type="InterPro" id="IPR015088">
    <property type="entry name" value="Znf_DNA-dir_DNA_pol_B_alpha"/>
</dbReference>
<sequence>MADTGRRRRAGNDGRSKTEAYAELIKQRRGGGRVGLKEEWEDEDAVYDVIGEGEYASIVAKRRKEGGDFVEDDDGMGYVDVGEEDYWGAEDGAAGSGDEDHEAEPDAKRQKTGKQEQGQSKKKALKASKAAKQSINRLFTAAAVKPAVVKNDAETNKASDDLLESILGTDEDDAPRSSRLPTAFPPAAHAAPRPQGSSRLGVPTRPPARPFGAAARHVPSGVRQHAASAQRLSQALRGATSYETSIGGAPASGGDNPGADYGHDQDTNGCSEQSYEAGMPEDTAPEYMADDTAPEYMADEQSGAAPKQALGEHAQQQPAEGLPASGSAATEDASKAAADSGMPTPVANRTLQHVMQEEQGTPSATSVKPPRTPWQTPPPAFAELATPQTAAATAGWQELCDEDPSKEECGELSEGKQEEEAKEWVDDGSLPLEDGKLPFFLLDAHEELGTPGTLYLFGKVPVSGQHQSCCALVENCQRCIFFVPQPGVFGGDELASLETPAAADPAQKLPLIRHLHELAAELKAEVRDVLKKHGIDNFVLKPVRRSYAFELAEVPRGEQWVLKVRYPASKPALPLGLSGEHFVAVLGAQQSALEAVLLKRRVMGPSWLTLACPTRVDTGAQVSWCKLEVRLDGPKRVTSGCASRQAPPPLVVAALNLKTSLSAQAATNEVVAASVVYLSNVDVDRPMSKAAWNNSHALRHFSILRKLDGAAFPAGFEGMVQAANRSDMGRRNGGAMLSAQSTERALLTNLLARLRTLDADVYVGHNISAFDLDVLLHRLQHHKVPQWSRIGRLKRASFPNLGGGGHTFGGGAGAGMMSAIAGRLLCDTYLGARELLREVDYTMTTLARIHLGQSRGDLAAADVPGKYESARKLMELVQHTESDAWLALSLANHLNMLPLSRQLSCITGYLWSRTLQGHRAQRIEMLLLHEFHARKFLLPDKLTQRERERQNKRQQAAATGEDAESIEEVKAGGRKGKAQYAGGLVLEPKKGLYTSIVLLLDFNSLYPSIIQEYNICFTTVQRPRDNSIPPLPEPAEDLAILPKVIRSLVQRRREVKQLLARERDPTRRQQLDVRQQALKLTANSMYGCLGFSASRFFARPLAELVTAQGRDILQSTVDLVHNTIGAEVIYGDTDSIMIRTDSAKEEEARALAQRVKREVNQRYKLLEIEQDGLFKCMLLLKKKKYAAIKLERDSQGNSIEVKEAKGLDMVRRDWCGLAKDCGNFALDRILSGQPCEEVVDAIHAKLQEVRAKLTAGAMTLDKFVITKQLTKRPEDYPDAKNQPHVQVALRRRAANKRDGTMQGETVPYIICVELDENGQQRESTGGLAERAYHRDELAADPNLRVDVEYYMANQVHPVVLRLCAPIEGTDAARLADCLGLDPAKYHAAAAGASVREAQEDALVASASALDDDARYKDCEPLVLTHPASGDEFSFAGVQGVLSAAVEAADAFSPLTAVGTGVGLSAAQLANQARLRARAAVSKYYDGALVSDDELHPLTTRNVCLRTQGDAEPGTLPPNVASSGRMAPAVSEAALYAQLTHFVRLLDPTLAIARCKDDEERLQAQRQLAPIRGTLEAGVQAVEQLRKQCAYRWVNLRDICNVTAKSG</sequence>
<keyword evidence="5 12" id="KW-0235">DNA replication</keyword>
<dbReference type="GO" id="GO:0003887">
    <property type="term" value="F:DNA-directed DNA polymerase activity"/>
    <property type="evidence" value="ECO:0007669"/>
    <property type="project" value="UniProtKB-KW"/>
</dbReference>
<feature type="domain" description="DNA polymerase alpha catalytic subunit N-terminal" evidence="17">
    <location>
        <begin position="23"/>
        <end position="85"/>
    </location>
</feature>
<keyword evidence="9 12" id="KW-0239">DNA-directed DNA polymerase</keyword>
<feature type="domain" description="Zinc finger DNA-directed DNA polymerase family B alpha" evidence="16">
    <location>
        <begin position="1408"/>
        <end position="1598"/>
    </location>
</feature>
<feature type="region of interest" description="Disordered" evidence="13">
    <location>
        <begin position="82"/>
        <end position="129"/>
    </location>
</feature>
<dbReference type="Gene3D" id="1.10.132.60">
    <property type="entry name" value="DNA polymerase family B, C-terminal domain"/>
    <property type="match status" value="1"/>
</dbReference>
<dbReference type="Pfam" id="PF12254">
    <property type="entry name" value="DNA_pol_alpha_N"/>
    <property type="match status" value="1"/>
</dbReference>
<name>A0AAV1HYA6_9CHLO</name>
<evidence type="ECO:0000256" key="13">
    <source>
        <dbReference type="SAM" id="MobiDB-lite"/>
    </source>
</evidence>
<dbReference type="SUPFAM" id="SSF53098">
    <property type="entry name" value="Ribonuclease H-like"/>
    <property type="match status" value="1"/>
</dbReference>
<keyword evidence="4 12" id="KW-0548">Nucleotidyltransferase</keyword>
<dbReference type="InterPro" id="IPR006133">
    <property type="entry name" value="DNA-dir_DNA_pol_B_exonuc"/>
</dbReference>
<dbReference type="CDD" id="cd05532">
    <property type="entry name" value="POLBc_alpha"/>
    <property type="match status" value="1"/>
</dbReference>
<dbReference type="InterPro" id="IPR006172">
    <property type="entry name" value="DNA-dir_DNA_pol_B"/>
</dbReference>
<evidence type="ECO:0000256" key="7">
    <source>
        <dbReference type="ARBA" id="ARBA00022771"/>
    </source>
</evidence>
<proteinExistence type="inferred from homology"/>
<dbReference type="InterPro" id="IPR038256">
    <property type="entry name" value="Pol_alpha_znc_sf"/>
</dbReference>
<dbReference type="GO" id="GO:0006272">
    <property type="term" value="P:leading strand elongation"/>
    <property type="evidence" value="ECO:0007669"/>
    <property type="project" value="TreeGrafter"/>
</dbReference>
<evidence type="ECO:0000256" key="9">
    <source>
        <dbReference type="ARBA" id="ARBA00022932"/>
    </source>
</evidence>
<evidence type="ECO:0000259" key="14">
    <source>
        <dbReference type="Pfam" id="PF00136"/>
    </source>
</evidence>
<dbReference type="GO" id="GO:0003682">
    <property type="term" value="F:chromatin binding"/>
    <property type="evidence" value="ECO:0007669"/>
    <property type="project" value="TreeGrafter"/>
</dbReference>
<dbReference type="GO" id="GO:0000166">
    <property type="term" value="F:nucleotide binding"/>
    <property type="evidence" value="ECO:0007669"/>
    <property type="project" value="InterPro"/>
</dbReference>
<dbReference type="InterPro" id="IPR042087">
    <property type="entry name" value="DNA_pol_B_thumb"/>
</dbReference>
<reference evidence="18 19" key="1">
    <citation type="submission" date="2023-10" db="EMBL/GenBank/DDBJ databases">
        <authorList>
            <person name="Maclean D."/>
            <person name="Macfadyen A."/>
        </authorList>
    </citation>
    <scope>NUCLEOTIDE SEQUENCE [LARGE SCALE GENOMIC DNA]</scope>
</reference>
<dbReference type="Pfam" id="PF00136">
    <property type="entry name" value="DNA_pol_B"/>
    <property type="match status" value="1"/>
</dbReference>
<dbReference type="GO" id="GO:0008270">
    <property type="term" value="F:zinc ion binding"/>
    <property type="evidence" value="ECO:0007669"/>
    <property type="project" value="UniProtKB-KW"/>
</dbReference>
<dbReference type="GO" id="GO:1902975">
    <property type="term" value="P:mitotic DNA replication initiation"/>
    <property type="evidence" value="ECO:0007669"/>
    <property type="project" value="InterPro"/>
</dbReference>
<evidence type="ECO:0000256" key="8">
    <source>
        <dbReference type="ARBA" id="ARBA00022833"/>
    </source>
</evidence>
<feature type="compositionally biased region" description="Basic and acidic residues" evidence="13">
    <location>
        <begin position="10"/>
        <end position="20"/>
    </location>
</feature>
<keyword evidence="11" id="KW-0539">Nucleus</keyword>
<dbReference type="Gene3D" id="3.90.1600.10">
    <property type="entry name" value="Palm domain of DNA polymerase"/>
    <property type="match status" value="1"/>
</dbReference>
<gene>
    <name evidence="18" type="ORF">CVIRNUC_002671</name>
</gene>
<dbReference type="CDD" id="cd05776">
    <property type="entry name" value="DNA_polB_alpha_exo"/>
    <property type="match status" value="1"/>
</dbReference>
<dbReference type="Gene3D" id="2.40.50.730">
    <property type="match status" value="1"/>
</dbReference>
<feature type="compositionally biased region" description="Basic and acidic residues" evidence="13">
    <location>
        <begin position="151"/>
        <end position="160"/>
    </location>
</feature>
<dbReference type="Gene3D" id="3.30.420.10">
    <property type="entry name" value="Ribonuclease H-like superfamily/Ribonuclease H"/>
    <property type="match status" value="1"/>
</dbReference>
<comment type="caution">
    <text evidence="18">The sequence shown here is derived from an EMBL/GenBank/DDBJ whole genome shotgun (WGS) entry which is preliminary data.</text>
</comment>
<evidence type="ECO:0000256" key="11">
    <source>
        <dbReference type="ARBA" id="ARBA00023242"/>
    </source>
</evidence>
<dbReference type="Gene3D" id="3.30.70.2820">
    <property type="match status" value="1"/>
</dbReference>
<dbReference type="EC" id="2.7.7.7" evidence="12"/>
<accession>A0AAV1HYA6</accession>
<dbReference type="Proteomes" id="UP001314263">
    <property type="component" value="Unassembled WGS sequence"/>
</dbReference>